<protein>
    <submittedName>
        <fullName evidence="2">Uncharacterized protein</fullName>
    </submittedName>
</protein>
<reference evidence="3" key="1">
    <citation type="submission" date="2017-01" db="EMBL/GenBank/DDBJ databases">
        <title>Comparative genomics of anhydrobiosis in the tardigrade Hypsibius dujardini.</title>
        <authorList>
            <person name="Yoshida Y."/>
            <person name="Koutsovoulos G."/>
            <person name="Laetsch D."/>
            <person name="Stevens L."/>
            <person name="Kumar S."/>
            <person name="Horikawa D."/>
            <person name="Ishino K."/>
            <person name="Komine S."/>
            <person name="Tomita M."/>
            <person name="Blaxter M."/>
            <person name="Arakawa K."/>
        </authorList>
    </citation>
    <scope>NUCLEOTIDE SEQUENCE [LARGE SCALE GENOMIC DNA]</scope>
    <source>
        <strain evidence="3">Z151</strain>
    </source>
</reference>
<dbReference type="EMBL" id="MTYJ01000035">
    <property type="protein sequence ID" value="OQV19830.1"/>
    <property type="molecule type" value="Genomic_DNA"/>
</dbReference>
<keyword evidence="3" id="KW-1185">Reference proteome</keyword>
<gene>
    <name evidence="2" type="ORF">BV898_06101</name>
</gene>
<dbReference type="Proteomes" id="UP000192578">
    <property type="component" value="Unassembled WGS sequence"/>
</dbReference>
<evidence type="ECO:0000313" key="2">
    <source>
        <dbReference type="EMBL" id="OQV19830.1"/>
    </source>
</evidence>
<dbReference type="AlphaFoldDB" id="A0A1W0WX95"/>
<evidence type="ECO:0000313" key="3">
    <source>
        <dbReference type="Proteomes" id="UP000192578"/>
    </source>
</evidence>
<feature type="region of interest" description="Disordered" evidence="1">
    <location>
        <begin position="253"/>
        <end position="293"/>
    </location>
</feature>
<accession>A0A1W0WX95</accession>
<feature type="region of interest" description="Disordered" evidence="1">
    <location>
        <begin position="1"/>
        <end position="82"/>
    </location>
</feature>
<sequence length="377" mass="42480">MPPPEKFPRRKRMHEMHTRLENVTRIRPTTRAGMAEKPDANAVRRQKDAHHTLQAVEEDRDGYGHGDDGGGGGGGGGGHHHRVSLPAKATRFGHIFGNMRVSEKVKAGEKLKATVVKAKPLFSLAAQEKFPERIQRFLQEPSLVSFNPPPDELAWVDRKSISEGGVSERFPAARPSPDFLKSPRRRSQRPPTQPVLEDESPSPHPSQQSTQVKRLKTAAVVMEKCPLSVASPMFVSRGCSPIVVYLADDYEMSQNTHRRRHRSSRREVRNESVQTGDMATSPVRSDDGSLNRSVRLDLPASPEVRYDLNPDNRERIYRGIAEEDKRKEKAAREELLDQMPWNLQDQAPERVIMANGEVAYLIRPKTTAEPGFYELNQ</sequence>
<comment type="caution">
    <text evidence="2">The sequence shown here is derived from an EMBL/GenBank/DDBJ whole genome shotgun (WGS) entry which is preliminary data.</text>
</comment>
<proteinExistence type="predicted"/>
<name>A0A1W0WX95_HYPEX</name>
<dbReference type="OrthoDB" id="10673498at2759"/>
<evidence type="ECO:0000256" key="1">
    <source>
        <dbReference type="SAM" id="MobiDB-lite"/>
    </source>
</evidence>
<feature type="compositionally biased region" description="Basic and acidic residues" evidence="1">
    <location>
        <begin position="15"/>
        <end position="24"/>
    </location>
</feature>
<organism evidence="2 3">
    <name type="scientific">Hypsibius exemplaris</name>
    <name type="common">Freshwater tardigrade</name>
    <dbReference type="NCBI Taxonomy" id="2072580"/>
    <lineage>
        <taxon>Eukaryota</taxon>
        <taxon>Metazoa</taxon>
        <taxon>Ecdysozoa</taxon>
        <taxon>Tardigrada</taxon>
        <taxon>Eutardigrada</taxon>
        <taxon>Parachela</taxon>
        <taxon>Hypsibioidea</taxon>
        <taxon>Hypsibiidae</taxon>
        <taxon>Hypsibius</taxon>
    </lineage>
</organism>
<feature type="region of interest" description="Disordered" evidence="1">
    <location>
        <begin position="166"/>
        <end position="215"/>
    </location>
</feature>